<proteinExistence type="predicted"/>
<keyword evidence="1" id="KW-1133">Transmembrane helix</keyword>
<comment type="caution">
    <text evidence="2">The sequence shown here is derived from an EMBL/GenBank/DDBJ whole genome shotgun (WGS) entry which is preliminary data.</text>
</comment>
<sequence length="294" mass="33602">MKLYLAWEIEGKIITSPRPAINMGMDSDEQQEFETVGATPFLTWWLEDPERAKFYYDILEQLIPILGPAEASKQTLYMCFKMMTHFLGRSGIVVTGTAITLTEAVKAAIVEMTATIAGSKMLTMIAVGAMLLLLFLGIMWIVNPKFKGTRTISWPRGRWLMRYEEKLWWADLVGTSMKGIEMFTRCQSIPGSVINDIRGPRGRVPIQFVPGDTMLFYGTWFETGWKLIYYQTISWTHIKASYVGLLEKVGSQFYRLLSGHDETWLGDVQPGYRKPPELWCAEPQRTVKDVMINV</sequence>
<dbReference type="AlphaFoldDB" id="A0A0F9MDA4"/>
<protein>
    <submittedName>
        <fullName evidence="2">Uncharacterized protein</fullName>
    </submittedName>
</protein>
<reference evidence="2" key="1">
    <citation type="journal article" date="2015" name="Nature">
        <title>Complex archaea that bridge the gap between prokaryotes and eukaryotes.</title>
        <authorList>
            <person name="Spang A."/>
            <person name="Saw J.H."/>
            <person name="Jorgensen S.L."/>
            <person name="Zaremba-Niedzwiedzka K."/>
            <person name="Martijn J."/>
            <person name="Lind A.E."/>
            <person name="van Eijk R."/>
            <person name="Schleper C."/>
            <person name="Guy L."/>
            <person name="Ettema T.J."/>
        </authorList>
    </citation>
    <scope>NUCLEOTIDE SEQUENCE</scope>
</reference>
<dbReference type="EMBL" id="LAZR01004822">
    <property type="protein sequence ID" value="KKN05295.1"/>
    <property type="molecule type" value="Genomic_DNA"/>
</dbReference>
<evidence type="ECO:0000313" key="2">
    <source>
        <dbReference type="EMBL" id="KKN05295.1"/>
    </source>
</evidence>
<name>A0A0F9MDA4_9ZZZZ</name>
<feature type="transmembrane region" description="Helical" evidence="1">
    <location>
        <begin position="121"/>
        <end position="142"/>
    </location>
</feature>
<feature type="transmembrane region" description="Helical" evidence="1">
    <location>
        <begin position="86"/>
        <end position="109"/>
    </location>
</feature>
<keyword evidence="1" id="KW-0812">Transmembrane</keyword>
<organism evidence="2">
    <name type="scientific">marine sediment metagenome</name>
    <dbReference type="NCBI Taxonomy" id="412755"/>
    <lineage>
        <taxon>unclassified sequences</taxon>
        <taxon>metagenomes</taxon>
        <taxon>ecological metagenomes</taxon>
    </lineage>
</organism>
<evidence type="ECO:0000256" key="1">
    <source>
        <dbReference type="SAM" id="Phobius"/>
    </source>
</evidence>
<accession>A0A0F9MDA4</accession>
<gene>
    <name evidence="2" type="ORF">LCGC14_1088860</name>
</gene>
<keyword evidence="1" id="KW-0472">Membrane</keyword>